<protein>
    <recommendedName>
        <fullName evidence="4">Crossover junction endodeoxyribonuclease RusA</fullName>
        <ecNumber evidence="14">3.1.21.10</ecNumber>
    </recommendedName>
    <alternativeName>
        <fullName evidence="15">Holliday junction nuclease RusA</fullName>
    </alternativeName>
    <alternativeName>
        <fullName evidence="16">Holliday junction resolvase</fullName>
    </alternativeName>
</protein>
<dbReference type="RefSeq" id="WP_146601007.1">
    <property type="nucleotide sequence ID" value="NZ_SJPY01000006.1"/>
</dbReference>
<comment type="cofactor">
    <cofactor evidence="1">
        <name>Mg(2+)</name>
        <dbReference type="ChEBI" id="CHEBI:18420"/>
    </cofactor>
</comment>
<dbReference type="EMBL" id="SJPY01000006">
    <property type="protein sequence ID" value="TWU38656.1"/>
    <property type="molecule type" value="Genomic_DNA"/>
</dbReference>
<evidence type="ECO:0000256" key="8">
    <source>
        <dbReference type="ARBA" id="ARBA00022763"/>
    </source>
</evidence>
<keyword evidence="12" id="KW-0234">DNA repair</keyword>
<keyword evidence="9 17" id="KW-0378">Hydrolase</keyword>
<evidence type="ECO:0000256" key="4">
    <source>
        <dbReference type="ARBA" id="ARBA00014885"/>
    </source>
</evidence>
<evidence type="ECO:0000256" key="16">
    <source>
        <dbReference type="ARBA" id="ARBA00031953"/>
    </source>
</evidence>
<organism evidence="17 18">
    <name type="scientific">Novipirellula aureliae</name>
    <dbReference type="NCBI Taxonomy" id="2527966"/>
    <lineage>
        <taxon>Bacteria</taxon>
        <taxon>Pseudomonadati</taxon>
        <taxon>Planctomycetota</taxon>
        <taxon>Planctomycetia</taxon>
        <taxon>Pirellulales</taxon>
        <taxon>Pirellulaceae</taxon>
        <taxon>Novipirellula</taxon>
    </lineage>
</organism>
<evidence type="ECO:0000256" key="15">
    <source>
        <dbReference type="ARBA" id="ARBA00030920"/>
    </source>
</evidence>
<dbReference type="OrthoDB" id="73971at2"/>
<evidence type="ECO:0000256" key="9">
    <source>
        <dbReference type="ARBA" id="ARBA00022801"/>
    </source>
</evidence>
<keyword evidence="6" id="KW-0479">Metal-binding</keyword>
<evidence type="ECO:0000256" key="6">
    <source>
        <dbReference type="ARBA" id="ARBA00022723"/>
    </source>
</evidence>
<dbReference type="GO" id="GO:0006281">
    <property type="term" value="P:DNA repair"/>
    <property type="evidence" value="ECO:0007669"/>
    <property type="project" value="UniProtKB-KW"/>
</dbReference>
<keyword evidence="10" id="KW-0460">Magnesium</keyword>
<evidence type="ECO:0000256" key="3">
    <source>
        <dbReference type="ARBA" id="ARBA00011738"/>
    </source>
</evidence>
<evidence type="ECO:0000256" key="13">
    <source>
        <dbReference type="ARBA" id="ARBA00029354"/>
    </source>
</evidence>
<dbReference type="EC" id="3.1.21.10" evidence="14"/>
<accession>A0A5C6DUE3</accession>
<name>A0A5C6DUE3_9BACT</name>
<comment type="catalytic activity">
    <reaction evidence="13">
        <text>Endonucleolytic cleavage at a junction such as a reciprocal single-stranded crossover between two homologous DNA duplexes (Holliday junction).</text>
        <dbReference type="EC" id="3.1.21.10"/>
    </reaction>
</comment>
<gene>
    <name evidence="17" type="primary">rusA_2</name>
    <name evidence="17" type="ORF">Q31b_37340</name>
</gene>
<evidence type="ECO:0000256" key="12">
    <source>
        <dbReference type="ARBA" id="ARBA00023204"/>
    </source>
</evidence>
<dbReference type="PIRSF" id="PIRSF001007">
    <property type="entry name" value="RusA"/>
    <property type="match status" value="1"/>
</dbReference>
<evidence type="ECO:0000256" key="5">
    <source>
        <dbReference type="ARBA" id="ARBA00022722"/>
    </source>
</evidence>
<keyword evidence="7" id="KW-0255">Endonuclease</keyword>
<evidence type="ECO:0000256" key="11">
    <source>
        <dbReference type="ARBA" id="ARBA00023172"/>
    </source>
</evidence>
<dbReference type="GO" id="GO:0006310">
    <property type="term" value="P:DNA recombination"/>
    <property type="evidence" value="ECO:0007669"/>
    <property type="project" value="UniProtKB-KW"/>
</dbReference>
<sequence length="126" mass="14439">MLLVEVPHPPSINHYWRRVGPRTLISKGGREFRRDVCRLLRDMEVRPITGPLSVDVLIHPPDRRRRDIDNVLKALLDALQHGGAYEDDNQIVDLSIHKRCPIKGGKAIVRIEETDGRLCPQLSPRK</sequence>
<dbReference type="InterPro" id="IPR016281">
    <property type="entry name" value="Endonuclease_RusA"/>
</dbReference>
<dbReference type="GO" id="GO:0008821">
    <property type="term" value="F:crossover junction DNA endonuclease activity"/>
    <property type="evidence" value="ECO:0007669"/>
    <property type="project" value="UniProtKB-EC"/>
</dbReference>
<dbReference type="AlphaFoldDB" id="A0A5C6DUE3"/>
<dbReference type="InterPro" id="IPR036614">
    <property type="entry name" value="RusA-like_sf"/>
</dbReference>
<dbReference type="SUPFAM" id="SSF103084">
    <property type="entry name" value="Holliday junction resolvase RusA"/>
    <property type="match status" value="1"/>
</dbReference>
<reference evidence="17 18" key="1">
    <citation type="submission" date="2019-02" db="EMBL/GenBank/DDBJ databases">
        <title>Deep-cultivation of Planctomycetes and their phenomic and genomic characterization uncovers novel biology.</title>
        <authorList>
            <person name="Wiegand S."/>
            <person name="Jogler M."/>
            <person name="Boedeker C."/>
            <person name="Pinto D."/>
            <person name="Vollmers J."/>
            <person name="Rivas-Marin E."/>
            <person name="Kohn T."/>
            <person name="Peeters S.H."/>
            <person name="Heuer A."/>
            <person name="Rast P."/>
            <person name="Oberbeckmann S."/>
            <person name="Bunk B."/>
            <person name="Jeske O."/>
            <person name="Meyerdierks A."/>
            <person name="Storesund J.E."/>
            <person name="Kallscheuer N."/>
            <person name="Luecker S."/>
            <person name="Lage O.M."/>
            <person name="Pohl T."/>
            <person name="Merkel B.J."/>
            <person name="Hornburger P."/>
            <person name="Mueller R.-W."/>
            <person name="Bruemmer F."/>
            <person name="Labrenz M."/>
            <person name="Spormann A.M."/>
            <person name="Op Den Camp H."/>
            <person name="Overmann J."/>
            <person name="Amann R."/>
            <person name="Jetten M.S.M."/>
            <person name="Mascher T."/>
            <person name="Medema M.H."/>
            <person name="Devos D.P."/>
            <person name="Kaster A.-K."/>
            <person name="Ovreas L."/>
            <person name="Rohde M."/>
            <person name="Galperin M.Y."/>
            <person name="Jogler C."/>
        </authorList>
    </citation>
    <scope>NUCLEOTIDE SEQUENCE [LARGE SCALE GENOMIC DNA]</scope>
    <source>
        <strain evidence="17 18">Q31b</strain>
    </source>
</reference>
<proteinExistence type="inferred from homology"/>
<dbReference type="InterPro" id="IPR008822">
    <property type="entry name" value="Endonuclease_RusA-like"/>
</dbReference>
<evidence type="ECO:0000313" key="17">
    <source>
        <dbReference type="EMBL" id="TWU38656.1"/>
    </source>
</evidence>
<keyword evidence="8" id="KW-0227">DNA damage</keyword>
<evidence type="ECO:0000256" key="1">
    <source>
        <dbReference type="ARBA" id="ARBA00001946"/>
    </source>
</evidence>
<dbReference type="GO" id="GO:0000287">
    <property type="term" value="F:magnesium ion binding"/>
    <property type="evidence" value="ECO:0007669"/>
    <property type="project" value="InterPro"/>
</dbReference>
<keyword evidence="11" id="KW-0233">DNA recombination</keyword>
<dbReference type="Proteomes" id="UP000315471">
    <property type="component" value="Unassembled WGS sequence"/>
</dbReference>
<evidence type="ECO:0000256" key="10">
    <source>
        <dbReference type="ARBA" id="ARBA00022842"/>
    </source>
</evidence>
<comment type="subunit">
    <text evidence="3">Homodimer.</text>
</comment>
<dbReference type="Gene3D" id="3.30.1330.70">
    <property type="entry name" value="Holliday junction resolvase RusA"/>
    <property type="match status" value="1"/>
</dbReference>
<keyword evidence="18" id="KW-1185">Reference proteome</keyword>
<evidence type="ECO:0000313" key="18">
    <source>
        <dbReference type="Proteomes" id="UP000315471"/>
    </source>
</evidence>
<comment type="caution">
    <text evidence="17">The sequence shown here is derived from an EMBL/GenBank/DDBJ whole genome shotgun (WGS) entry which is preliminary data.</text>
</comment>
<evidence type="ECO:0000256" key="7">
    <source>
        <dbReference type="ARBA" id="ARBA00022759"/>
    </source>
</evidence>
<dbReference type="Pfam" id="PF05866">
    <property type="entry name" value="RusA"/>
    <property type="match status" value="1"/>
</dbReference>
<evidence type="ECO:0000256" key="2">
    <source>
        <dbReference type="ARBA" id="ARBA00008865"/>
    </source>
</evidence>
<comment type="similarity">
    <text evidence="2">Belongs to the RusA family.</text>
</comment>
<keyword evidence="5" id="KW-0540">Nuclease</keyword>
<evidence type="ECO:0000256" key="14">
    <source>
        <dbReference type="ARBA" id="ARBA00029488"/>
    </source>
</evidence>